<comment type="caution">
    <text evidence="3">The sequence shown here is derived from an EMBL/GenBank/DDBJ whole genome shotgun (WGS) entry which is preliminary data.</text>
</comment>
<dbReference type="InterPro" id="IPR013974">
    <property type="entry name" value="SAF"/>
</dbReference>
<evidence type="ECO:0000256" key="1">
    <source>
        <dbReference type="SAM" id="Phobius"/>
    </source>
</evidence>
<keyword evidence="4" id="KW-1185">Reference proteome</keyword>
<dbReference type="CDD" id="cd11614">
    <property type="entry name" value="SAF_CpaB_FlgA_like"/>
    <property type="match status" value="1"/>
</dbReference>
<keyword evidence="1" id="KW-0812">Transmembrane</keyword>
<dbReference type="Gene3D" id="3.90.1210.10">
    <property type="entry name" value="Antifreeze-like/N-acetylneuraminic acid synthase C-terminal domain"/>
    <property type="match status" value="1"/>
</dbReference>
<evidence type="ECO:0000313" key="3">
    <source>
        <dbReference type="EMBL" id="MBD8030737.1"/>
    </source>
</evidence>
<reference evidence="3 4" key="1">
    <citation type="submission" date="2020-08" db="EMBL/GenBank/DDBJ databases">
        <title>A Genomic Blueprint of the Chicken Gut Microbiome.</title>
        <authorList>
            <person name="Gilroy R."/>
            <person name="Ravi A."/>
            <person name="Getino M."/>
            <person name="Pursley I."/>
            <person name="Horton D.L."/>
            <person name="Alikhan N.-F."/>
            <person name="Baker D."/>
            <person name="Gharbi K."/>
            <person name="Hall N."/>
            <person name="Watson M."/>
            <person name="Adriaenssens E.M."/>
            <person name="Foster-Nyarko E."/>
            <person name="Jarju S."/>
            <person name="Secka A."/>
            <person name="Antonio M."/>
            <person name="Oren A."/>
            <person name="Chaudhuri R."/>
            <person name="La Ragione R.M."/>
            <person name="Hildebrand F."/>
            <person name="Pallen M.J."/>
        </authorList>
    </citation>
    <scope>NUCLEOTIDE SEQUENCE [LARGE SCALE GENOMIC DNA]</scope>
    <source>
        <strain evidence="3 4">Sa1YVA5</strain>
    </source>
</reference>
<evidence type="ECO:0000313" key="4">
    <source>
        <dbReference type="Proteomes" id="UP000650224"/>
    </source>
</evidence>
<keyword evidence="1" id="KW-0472">Membrane</keyword>
<proteinExistence type="predicted"/>
<protein>
    <submittedName>
        <fullName evidence="3">SAF domain-containing protein</fullName>
    </submittedName>
</protein>
<feature type="domain" description="SAF" evidence="2">
    <location>
        <begin position="43"/>
        <end position="105"/>
    </location>
</feature>
<organism evidence="3 4">
    <name type="scientific">Corynebacterium gallinarum</name>
    <dbReference type="NCBI Taxonomy" id="2762214"/>
    <lineage>
        <taxon>Bacteria</taxon>
        <taxon>Bacillati</taxon>
        <taxon>Actinomycetota</taxon>
        <taxon>Actinomycetes</taxon>
        <taxon>Mycobacteriales</taxon>
        <taxon>Corynebacteriaceae</taxon>
        <taxon>Corynebacterium</taxon>
    </lineage>
</organism>
<dbReference type="AlphaFoldDB" id="A0A8I0LBD3"/>
<evidence type="ECO:0000259" key="2">
    <source>
        <dbReference type="SMART" id="SM00858"/>
    </source>
</evidence>
<accession>A0A8I0LBD3</accession>
<sequence>MNLKTTLTTPGWHRTLLLRRTIAAILLLAAGILFTGSILSTDPRVVVFSRDIPAGTEITAQDLELQQIPSDLVPDQVIRTPEEAIGRITASSITAGEWVTAPRFVGTELVSSLTEDDPTAPPTAPPTGPFNMVPLKLADPSIIPLLLPGDTISVISHQPDTGLPATIASGGKVVLVGDTAAADPSTVLIALPQADADAVAAASLNTPLAVVLTGDRAG</sequence>
<name>A0A8I0LBD3_9CORY</name>
<feature type="transmembrane region" description="Helical" evidence="1">
    <location>
        <begin position="21"/>
        <end position="39"/>
    </location>
</feature>
<dbReference type="EMBL" id="JACSPR010000007">
    <property type="protein sequence ID" value="MBD8030737.1"/>
    <property type="molecule type" value="Genomic_DNA"/>
</dbReference>
<dbReference type="Pfam" id="PF08666">
    <property type="entry name" value="SAF"/>
    <property type="match status" value="1"/>
</dbReference>
<dbReference type="RefSeq" id="WP_191733988.1">
    <property type="nucleotide sequence ID" value="NZ_JACSPR010000007.1"/>
</dbReference>
<keyword evidence="1" id="KW-1133">Transmembrane helix</keyword>
<gene>
    <name evidence="3" type="ORF">H9627_10475</name>
</gene>
<dbReference type="Proteomes" id="UP000650224">
    <property type="component" value="Unassembled WGS sequence"/>
</dbReference>
<dbReference type="SMART" id="SM00858">
    <property type="entry name" value="SAF"/>
    <property type="match status" value="1"/>
</dbReference>